<sequence length="371" mass="41689">MEIWRLASPWRQLLQTPAEALAFFPGLTEVLEQRPHQLEAEALRSWQKQLVEALLYLELPARVISQVLSDHQDALYCQVLEAELSQMAAHGWGAPPVAFCVVQLGSAGRSETLLRPDQDNAMLLAPYPDAEHTQIDLWFQHLAAGMNARLDQAGVPLCGGHVMACWPQWRKSVTSWQQQMQLWTQQPSVKKVQLSNILLDFHPVFGDQQLAKELRAAWLPLFPAASLFLHEMVSLLDEIPVALERWDRLRTGGEGAPHAQALNLKQGGLLPLQSSVRLLSLLAGVEAVSTHERLQALVAAGRLSRAWGQDLAQVLDQLMAFALNTQLQALQEGRQPDYWLDTTQLTPLQVDELKLCLAQLRDFVRWTQQQV</sequence>
<dbReference type="Pfam" id="PF10335">
    <property type="entry name" value="DUF294_C"/>
    <property type="match status" value="1"/>
</dbReference>
<protein>
    <submittedName>
        <fullName evidence="3">DUF294 nucleotidyltransferase-like domain-containing protein</fullName>
    </submittedName>
</protein>
<evidence type="ECO:0000313" key="4">
    <source>
        <dbReference type="Proteomes" id="UP001621714"/>
    </source>
</evidence>
<dbReference type="RefSeq" id="WP_405340101.1">
    <property type="nucleotide sequence ID" value="NZ_JBANFI010000005.1"/>
</dbReference>
<reference evidence="3 4" key="1">
    <citation type="submission" date="2024-02" db="EMBL/GenBank/DDBJ databases">
        <title>Marinospirillum sp. MEB 164 isolated from Lonar lake sediment.</title>
        <authorList>
            <person name="Joshi A."/>
            <person name="Thite S."/>
        </authorList>
    </citation>
    <scope>NUCLEOTIDE SEQUENCE [LARGE SCALE GENOMIC DNA]</scope>
    <source>
        <strain evidence="3 4">MEB164</strain>
    </source>
</reference>
<dbReference type="Proteomes" id="UP001621714">
    <property type="component" value="Unassembled WGS sequence"/>
</dbReference>
<evidence type="ECO:0000313" key="3">
    <source>
        <dbReference type="EMBL" id="MFK7161390.1"/>
    </source>
</evidence>
<feature type="domain" description="DUF294" evidence="2">
    <location>
        <begin position="227"/>
        <end position="370"/>
    </location>
</feature>
<dbReference type="Pfam" id="PF03445">
    <property type="entry name" value="DUF294"/>
    <property type="match status" value="1"/>
</dbReference>
<gene>
    <name evidence="3" type="ORF">V6U78_10115</name>
</gene>
<comment type="caution">
    <text evidence="3">The sequence shown here is derived from an EMBL/GenBank/DDBJ whole genome shotgun (WGS) entry which is preliminary data.</text>
</comment>
<name>A0ABW8PYQ6_9GAMM</name>
<dbReference type="InterPro" id="IPR018821">
    <property type="entry name" value="DUF294_put_nucleoTrafse_sb-bd"/>
</dbReference>
<proteinExistence type="predicted"/>
<accession>A0ABW8PYQ6</accession>
<organism evidence="3 4">
    <name type="scientific">Marinospirillum alkalitolerans</name>
    <dbReference type="NCBI Taxonomy" id="3123374"/>
    <lineage>
        <taxon>Bacteria</taxon>
        <taxon>Pseudomonadati</taxon>
        <taxon>Pseudomonadota</taxon>
        <taxon>Gammaproteobacteria</taxon>
        <taxon>Oceanospirillales</taxon>
        <taxon>Oceanospirillaceae</taxon>
        <taxon>Marinospirillum</taxon>
    </lineage>
</organism>
<keyword evidence="4" id="KW-1185">Reference proteome</keyword>
<evidence type="ECO:0000259" key="1">
    <source>
        <dbReference type="Pfam" id="PF03445"/>
    </source>
</evidence>
<dbReference type="EMBL" id="JBANFI010000005">
    <property type="protein sequence ID" value="MFK7161390.1"/>
    <property type="molecule type" value="Genomic_DNA"/>
</dbReference>
<evidence type="ECO:0000259" key="2">
    <source>
        <dbReference type="Pfam" id="PF10335"/>
    </source>
</evidence>
<feature type="domain" description="Protein-PII uridylyltransferase N-terminal" evidence="1">
    <location>
        <begin position="48"/>
        <end position="188"/>
    </location>
</feature>
<dbReference type="CDD" id="cd05401">
    <property type="entry name" value="NT_GlnE_GlnD_like"/>
    <property type="match status" value="1"/>
</dbReference>
<dbReference type="InterPro" id="IPR005105">
    <property type="entry name" value="GlnD_Uridyltrans_N"/>
</dbReference>